<dbReference type="InterPro" id="IPR015424">
    <property type="entry name" value="PyrdxlP-dep_Trfase"/>
</dbReference>
<dbReference type="SUPFAM" id="SSF53383">
    <property type="entry name" value="PLP-dependent transferases"/>
    <property type="match status" value="1"/>
</dbReference>
<organism evidence="4 5">
    <name type="scientific">Coprococcus intestinihominis</name>
    <dbReference type="NCBI Taxonomy" id="3133154"/>
    <lineage>
        <taxon>Bacteria</taxon>
        <taxon>Bacillati</taxon>
        <taxon>Bacillota</taxon>
        <taxon>Clostridia</taxon>
        <taxon>Lachnospirales</taxon>
        <taxon>Lachnospiraceae</taxon>
        <taxon>Coprococcus</taxon>
    </lineage>
</organism>
<dbReference type="Gene3D" id="3.40.640.10">
    <property type="entry name" value="Type I PLP-dependent aspartate aminotransferase-like (Major domain)"/>
    <property type="match status" value="1"/>
</dbReference>
<dbReference type="InterPro" id="IPR004839">
    <property type="entry name" value="Aminotransferase_I/II_large"/>
</dbReference>
<gene>
    <name evidence="4" type="ORF">WMO25_16470</name>
</gene>
<protein>
    <submittedName>
        <fullName evidence="4">Aminotransferase class I/II-fold pyridoxal phosphate-dependent enzyme</fullName>
    </submittedName>
</protein>
<evidence type="ECO:0000256" key="1">
    <source>
        <dbReference type="ARBA" id="ARBA00001933"/>
    </source>
</evidence>
<dbReference type="InterPro" id="IPR015422">
    <property type="entry name" value="PyrdxlP-dep_Trfase_small"/>
</dbReference>
<keyword evidence="4" id="KW-0808">Transferase</keyword>
<dbReference type="PANTHER" id="PTHR42885">
    <property type="entry name" value="HISTIDINOL-PHOSPHATE AMINOTRANSFERASE-RELATED"/>
    <property type="match status" value="1"/>
</dbReference>
<keyword evidence="4" id="KW-0032">Aminotransferase</keyword>
<evidence type="ECO:0000313" key="4">
    <source>
        <dbReference type="EMBL" id="MEQ2366660.1"/>
    </source>
</evidence>
<keyword evidence="5" id="KW-1185">Reference proteome</keyword>
<dbReference type="Pfam" id="PF00155">
    <property type="entry name" value="Aminotran_1_2"/>
    <property type="match status" value="1"/>
</dbReference>
<evidence type="ECO:0000259" key="3">
    <source>
        <dbReference type="Pfam" id="PF00155"/>
    </source>
</evidence>
<evidence type="ECO:0000256" key="2">
    <source>
        <dbReference type="ARBA" id="ARBA00022898"/>
    </source>
</evidence>
<dbReference type="PANTHER" id="PTHR42885:SF1">
    <property type="entry name" value="THREONINE-PHOSPHATE DECARBOXYLASE"/>
    <property type="match status" value="1"/>
</dbReference>
<reference evidence="4 5" key="1">
    <citation type="submission" date="2024-03" db="EMBL/GenBank/DDBJ databases">
        <title>Human intestinal bacterial collection.</title>
        <authorList>
            <person name="Pauvert C."/>
            <person name="Hitch T.C.A."/>
            <person name="Clavel T."/>
        </authorList>
    </citation>
    <scope>NUCLEOTIDE SEQUENCE [LARGE SCALE GENOMIC DNA]</scope>
    <source>
        <strain evidence="4 5">CLA-AA-H190</strain>
    </source>
</reference>
<feature type="domain" description="Aminotransferase class I/classII large" evidence="3">
    <location>
        <begin position="1"/>
        <end position="195"/>
    </location>
</feature>
<accession>A0ABV1B9M8</accession>
<comment type="cofactor">
    <cofactor evidence="1">
        <name>pyridoxal 5'-phosphate</name>
        <dbReference type="ChEBI" id="CHEBI:597326"/>
    </cofactor>
</comment>
<evidence type="ECO:0000313" key="5">
    <source>
        <dbReference type="Proteomes" id="UP001469749"/>
    </source>
</evidence>
<dbReference type="CDD" id="cd00609">
    <property type="entry name" value="AAT_like"/>
    <property type="match status" value="1"/>
</dbReference>
<dbReference type="Gene3D" id="3.90.1150.10">
    <property type="entry name" value="Aspartate Aminotransferase, domain 1"/>
    <property type="match status" value="1"/>
</dbReference>
<dbReference type="EMBL" id="JBBMEK010000321">
    <property type="protein sequence ID" value="MEQ2366660.1"/>
    <property type="molecule type" value="Genomic_DNA"/>
</dbReference>
<name>A0ABV1B9M8_9FIRM</name>
<dbReference type="GO" id="GO:0008483">
    <property type="term" value="F:transaminase activity"/>
    <property type="evidence" value="ECO:0007669"/>
    <property type="project" value="UniProtKB-KW"/>
</dbReference>
<feature type="non-terminal residue" evidence="4">
    <location>
        <position position="1"/>
    </location>
</feature>
<proteinExistence type="predicted"/>
<comment type="caution">
    <text evidence="4">The sequence shown here is derived from an EMBL/GenBank/DDBJ whole genome shotgun (WGS) entry which is preliminary data.</text>
</comment>
<sequence>NPTGVLIPVQILASIAECCKDNKIRLFLDECFMDFTGREEENSLVEKLKEYPNLMILKAFTKMYAMAGVRLGFGLTADTELIDRMYQAGPPWNVSVLASAAGKAALKEDDFVKETVQYIRKEKEYLYQELDTLRVQYWKSAANYILLKADRDLKERLIAAGILIRDCSNYRNLSEGYFRIAVKSHADNEKLIAALKVVLER</sequence>
<keyword evidence="2" id="KW-0663">Pyridoxal phosphate</keyword>
<dbReference type="InterPro" id="IPR015421">
    <property type="entry name" value="PyrdxlP-dep_Trfase_major"/>
</dbReference>
<dbReference type="RefSeq" id="WP_349086246.1">
    <property type="nucleotide sequence ID" value="NZ_JBBMEK010000321.1"/>
</dbReference>
<dbReference type="Proteomes" id="UP001469749">
    <property type="component" value="Unassembled WGS sequence"/>
</dbReference>